<sequence>MDLLTSYV</sequence>
<reference evidence="1" key="1">
    <citation type="submission" date="2014-11" db="EMBL/GenBank/DDBJ databases">
        <authorList>
            <person name="Amaro Gonzalez C."/>
        </authorList>
    </citation>
    <scope>NUCLEOTIDE SEQUENCE</scope>
</reference>
<dbReference type="EMBL" id="GBXM01053922">
    <property type="protein sequence ID" value="JAH54655.1"/>
    <property type="molecule type" value="Transcribed_RNA"/>
</dbReference>
<reference evidence="1" key="2">
    <citation type="journal article" date="2015" name="Fish Shellfish Immunol.">
        <title>Early steps in the European eel (Anguilla anguilla)-Vibrio vulnificus interaction in the gills: Role of the RtxA13 toxin.</title>
        <authorList>
            <person name="Callol A."/>
            <person name="Pajuelo D."/>
            <person name="Ebbesson L."/>
            <person name="Teles M."/>
            <person name="MacKenzie S."/>
            <person name="Amaro C."/>
        </authorList>
    </citation>
    <scope>NUCLEOTIDE SEQUENCE</scope>
</reference>
<evidence type="ECO:0000313" key="1">
    <source>
        <dbReference type="EMBL" id="JAH54655.1"/>
    </source>
</evidence>
<protein>
    <submittedName>
        <fullName evidence="1">Uncharacterized protein</fullName>
    </submittedName>
</protein>
<proteinExistence type="predicted"/>
<organism evidence="1">
    <name type="scientific">Anguilla anguilla</name>
    <name type="common">European freshwater eel</name>
    <name type="synonym">Muraena anguilla</name>
    <dbReference type="NCBI Taxonomy" id="7936"/>
    <lineage>
        <taxon>Eukaryota</taxon>
        <taxon>Metazoa</taxon>
        <taxon>Chordata</taxon>
        <taxon>Craniata</taxon>
        <taxon>Vertebrata</taxon>
        <taxon>Euteleostomi</taxon>
        <taxon>Actinopterygii</taxon>
        <taxon>Neopterygii</taxon>
        <taxon>Teleostei</taxon>
        <taxon>Anguilliformes</taxon>
        <taxon>Anguillidae</taxon>
        <taxon>Anguilla</taxon>
    </lineage>
</organism>
<name>A0A0E9TP42_ANGAN</name>
<accession>A0A0E9TP42</accession>